<evidence type="ECO:0000259" key="2">
    <source>
        <dbReference type="Pfam" id="PF13439"/>
    </source>
</evidence>
<name>A0A841JHX2_9SPHI</name>
<evidence type="ECO:0000313" key="4">
    <source>
        <dbReference type="Proteomes" id="UP000548326"/>
    </source>
</evidence>
<dbReference type="Proteomes" id="UP000548326">
    <property type="component" value="Unassembled WGS sequence"/>
</dbReference>
<dbReference type="GO" id="GO:0016758">
    <property type="term" value="F:hexosyltransferase activity"/>
    <property type="evidence" value="ECO:0007669"/>
    <property type="project" value="TreeGrafter"/>
</dbReference>
<feature type="domain" description="Glycosyl transferase family 1" evidence="1">
    <location>
        <begin position="215"/>
        <end position="377"/>
    </location>
</feature>
<dbReference type="InterPro" id="IPR050194">
    <property type="entry name" value="Glycosyltransferase_grp1"/>
</dbReference>
<organism evidence="3 4">
    <name type="scientific">Mucilaginibacter lappiensis</name>
    <dbReference type="NCBI Taxonomy" id="354630"/>
    <lineage>
        <taxon>Bacteria</taxon>
        <taxon>Pseudomonadati</taxon>
        <taxon>Bacteroidota</taxon>
        <taxon>Sphingobacteriia</taxon>
        <taxon>Sphingobacteriales</taxon>
        <taxon>Sphingobacteriaceae</taxon>
        <taxon>Mucilaginibacter</taxon>
    </lineage>
</organism>
<dbReference type="EMBL" id="JACHCA010000005">
    <property type="protein sequence ID" value="MBB6128045.1"/>
    <property type="molecule type" value="Genomic_DNA"/>
</dbReference>
<dbReference type="PANTHER" id="PTHR45947:SF3">
    <property type="entry name" value="SULFOQUINOVOSYL TRANSFERASE SQD2"/>
    <property type="match status" value="1"/>
</dbReference>
<evidence type="ECO:0000259" key="1">
    <source>
        <dbReference type="Pfam" id="PF00534"/>
    </source>
</evidence>
<dbReference type="CDD" id="cd03801">
    <property type="entry name" value="GT4_PimA-like"/>
    <property type="match status" value="1"/>
</dbReference>
<dbReference type="InterPro" id="IPR001296">
    <property type="entry name" value="Glyco_trans_1"/>
</dbReference>
<dbReference type="PANTHER" id="PTHR45947">
    <property type="entry name" value="SULFOQUINOVOSYL TRANSFERASE SQD2"/>
    <property type="match status" value="1"/>
</dbReference>
<sequence length="404" mass="45823">MTIGLVTPYYPDKQTFNSGIANHFSILANALAQQGHRVVILHVRPSYGASDNIQSKQVNALITLLTYPITLPAYFHKLFKNRWAVLDFLLKLRCMLVTFKILNRVIKEYQLDVIETTNYYSLCYFNFLTRKPRIPVVVRVSTTFLQIMEEYYPFKSRLQTRLGHMEIAMLKKSNCLVTHTHHHAAEIERLYGINTGRFHIVPHGIPLPILSSIQTPNSDQIEILFVGRFEYRKGIDLLLAAIPRVLEKYEKVVFKLIGADNDNAYEKAFRVQHPVDITNKVMFCGSANQADTNRAYASCHIFVAPSRYESFGLIYIEAMSYGKPVIGLKAGGAPDIIKDNHNGLLAEPENVSSLVHQLSALIEDADLRKELGANARKTVEDKFSDVQLASNSIAWYQEAVNKFA</sequence>
<accession>A0A841JHX2</accession>
<dbReference type="AlphaFoldDB" id="A0A841JHX2"/>
<dbReference type="Pfam" id="PF00534">
    <property type="entry name" value="Glycos_transf_1"/>
    <property type="match status" value="1"/>
</dbReference>
<proteinExistence type="predicted"/>
<dbReference type="Gene3D" id="3.40.50.2000">
    <property type="entry name" value="Glycogen Phosphorylase B"/>
    <property type="match status" value="2"/>
</dbReference>
<reference evidence="3 4" key="1">
    <citation type="submission" date="2020-08" db="EMBL/GenBank/DDBJ databases">
        <title>Genomic Encyclopedia of Type Strains, Phase IV (KMG-V): Genome sequencing to study the core and pangenomes of soil and plant-associated prokaryotes.</title>
        <authorList>
            <person name="Whitman W."/>
        </authorList>
    </citation>
    <scope>NUCLEOTIDE SEQUENCE [LARGE SCALE GENOMIC DNA]</scope>
    <source>
        <strain evidence="3 4">MP601</strain>
    </source>
</reference>
<comment type="caution">
    <text evidence="3">The sequence shown here is derived from an EMBL/GenBank/DDBJ whole genome shotgun (WGS) entry which is preliminary data.</text>
</comment>
<dbReference type="Pfam" id="PF13439">
    <property type="entry name" value="Glyco_transf_4"/>
    <property type="match status" value="1"/>
</dbReference>
<keyword evidence="3" id="KW-0808">Transferase</keyword>
<dbReference type="SUPFAM" id="SSF53756">
    <property type="entry name" value="UDP-Glycosyltransferase/glycogen phosphorylase"/>
    <property type="match status" value="1"/>
</dbReference>
<dbReference type="InterPro" id="IPR028098">
    <property type="entry name" value="Glyco_trans_4-like_N"/>
</dbReference>
<gene>
    <name evidence="3" type="ORF">HDF22_002158</name>
</gene>
<protein>
    <submittedName>
        <fullName evidence="3">Glycosyltransferase involved in cell wall biosynthesis</fullName>
    </submittedName>
</protein>
<dbReference type="RefSeq" id="WP_183587369.1">
    <property type="nucleotide sequence ID" value="NZ_JACHCA010000005.1"/>
</dbReference>
<evidence type="ECO:0000313" key="3">
    <source>
        <dbReference type="EMBL" id="MBB6128045.1"/>
    </source>
</evidence>
<feature type="domain" description="Glycosyltransferase subfamily 4-like N-terminal" evidence="2">
    <location>
        <begin position="18"/>
        <end position="206"/>
    </location>
</feature>